<organism evidence="9 10">
    <name type="scientific">Clohesyomyces aquaticus</name>
    <dbReference type="NCBI Taxonomy" id="1231657"/>
    <lineage>
        <taxon>Eukaryota</taxon>
        <taxon>Fungi</taxon>
        <taxon>Dikarya</taxon>
        <taxon>Ascomycota</taxon>
        <taxon>Pezizomycotina</taxon>
        <taxon>Dothideomycetes</taxon>
        <taxon>Pleosporomycetidae</taxon>
        <taxon>Pleosporales</taxon>
        <taxon>Lindgomycetaceae</taxon>
        <taxon>Clohesyomyces</taxon>
    </lineage>
</organism>
<comment type="subcellular location">
    <subcellularLocation>
        <location evidence="1">Secreted</location>
        <location evidence="1">Cell wall</location>
    </subcellularLocation>
</comment>
<keyword evidence="10" id="KW-1185">Reference proteome</keyword>
<dbReference type="InterPro" id="IPR051153">
    <property type="entry name" value="Yeast_CWMannoprotein_PIR"/>
</dbReference>
<dbReference type="OrthoDB" id="5415592at2759"/>
<dbReference type="GO" id="GO:0005199">
    <property type="term" value="F:structural constituent of cell wall"/>
    <property type="evidence" value="ECO:0007669"/>
    <property type="project" value="TreeGrafter"/>
</dbReference>
<evidence type="ECO:0000256" key="3">
    <source>
        <dbReference type="ARBA" id="ARBA00022525"/>
    </source>
</evidence>
<name>A0A1Y1ZE95_9PLEO</name>
<reference evidence="9 10" key="1">
    <citation type="submission" date="2016-07" db="EMBL/GenBank/DDBJ databases">
        <title>Pervasive Adenine N6-methylation of Active Genes in Fungi.</title>
        <authorList>
            <consortium name="DOE Joint Genome Institute"/>
            <person name="Mondo S.J."/>
            <person name="Dannebaum R.O."/>
            <person name="Kuo R.C."/>
            <person name="Labutti K."/>
            <person name="Haridas S."/>
            <person name="Kuo A."/>
            <person name="Salamov A."/>
            <person name="Ahrendt S.R."/>
            <person name="Lipzen A."/>
            <person name="Sullivan W."/>
            <person name="Andreopoulos W.B."/>
            <person name="Clum A."/>
            <person name="Lindquist E."/>
            <person name="Daum C."/>
            <person name="Ramamoorthy G.K."/>
            <person name="Gryganskyi A."/>
            <person name="Culley D."/>
            <person name="Magnuson J.K."/>
            <person name="James T.Y."/>
            <person name="O'Malley M.A."/>
            <person name="Stajich J.E."/>
            <person name="Spatafora J.W."/>
            <person name="Visel A."/>
            <person name="Grigoriev I.V."/>
        </authorList>
    </citation>
    <scope>NUCLEOTIDE SEQUENCE [LARGE SCALE GENOMIC DNA]</scope>
    <source>
        <strain evidence="9 10">CBS 115471</strain>
    </source>
</reference>
<accession>A0A1Y1ZE95</accession>
<comment type="similarity">
    <text evidence="5">Belongs to the PIR protein family.</text>
</comment>
<gene>
    <name evidence="9" type="ORF">BCR34DRAFT_517530</name>
</gene>
<comment type="caution">
    <text evidence="9">The sequence shown here is derived from an EMBL/GenBank/DDBJ whole genome shotgun (WGS) entry which is preliminary data.</text>
</comment>
<evidence type="ECO:0000256" key="5">
    <source>
        <dbReference type="ARBA" id="ARBA00038219"/>
    </source>
</evidence>
<evidence type="ECO:0000256" key="1">
    <source>
        <dbReference type="ARBA" id="ARBA00004191"/>
    </source>
</evidence>
<dbReference type="PANTHER" id="PTHR47254:SF1">
    <property type="entry name" value="CELL WALL MANNOPROTEIN CIS3-RELATED"/>
    <property type="match status" value="1"/>
</dbReference>
<feature type="signal peptide" evidence="7">
    <location>
        <begin position="1"/>
        <end position="18"/>
    </location>
</feature>
<keyword evidence="3" id="KW-0964">Secreted</keyword>
<evidence type="ECO:0000256" key="6">
    <source>
        <dbReference type="SAM" id="MobiDB-lite"/>
    </source>
</evidence>
<evidence type="ECO:0000313" key="10">
    <source>
        <dbReference type="Proteomes" id="UP000193144"/>
    </source>
</evidence>
<evidence type="ECO:0000256" key="2">
    <source>
        <dbReference type="ARBA" id="ARBA00022512"/>
    </source>
</evidence>
<protein>
    <recommendedName>
        <fullName evidence="8">Cell wall mannoprotein PIR1-like C-terminal domain-containing protein</fullName>
    </recommendedName>
</protein>
<evidence type="ECO:0000256" key="7">
    <source>
        <dbReference type="SAM" id="SignalP"/>
    </source>
</evidence>
<feature type="chain" id="PRO_5011002370" description="Cell wall mannoprotein PIR1-like C-terminal domain-containing protein" evidence="7">
    <location>
        <begin position="19"/>
        <end position="267"/>
    </location>
</feature>
<evidence type="ECO:0000259" key="8">
    <source>
        <dbReference type="Pfam" id="PF22799"/>
    </source>
</evidence>
<feature type="domain" description="Cell wall mannoprotein PIR1-like C-terminal" evidence="8">
    <location>
        <begin position="75"/>
        <end position="146"/>
    </location>
</feature>
<keyword evidence="4 7" id="KW-0732">Signal</keyword>
<dbReference type="EMBL" id="MCFA01000098">
    <property type="protein sequence ID" value="ORY08590.1"/>
    <property type="molecule type" value="Genomic_DNA"/>
</dbReference>
<dbReference type="Pfam" id="PF22799">
    <property type="entry name" value="PIR1-like_C"/>
    <property type="match status" value="1"/>
</dbReference>
<dbReference type="GO" id="GO:0031505">
    <property type="term" value="P:fungal-type cell wall organization"/>
    <property type="evidence" value="ECO:0007669"/>
    <property type="project" value="TreeGrafter"/>
</dbReference>
<dbReference type="AlphaFoldDB" id="A0A1Y1ZE95"/>
<keyword evidence="2" id="KW-0134">Cell wall</keyword>
<sequence length="267" mass="26662">MKLRAILYAVAAAAASLSDTPPEGIAPSEPSPEGCKQTVHGNFTLGTLIIRKGSEKRESVEEATKGLLVCTLENGILHDPLNRTGSIVANYQFQFDGPPQAGAIYTGGFSVCPNGTLAIGGSTLFYRCGSGDFYNLYDRWIAGQCEAAHIMVTLKNAPASSSSAIAASSSPVSPTGSVSASTTDSAASASATGIAVSTMHSGTIATASPSPSSSAGSAASTLAPASSVRGGAEAPPVSSTGGAVPTRVPRRETFGAVVGILGAALIL</sequence>
<evidence type="ECO:0000313" key="9">
    <source>
        <dbReference type="EMBL" id="ORY08590.1"/>
    </source>
</evidence>
<feature type="region of interest" description="Disordered" evidence="6">
    <location>
        <begin position="205"/>
        <end position="247"/>
    </location>
</feature>
<dbReference type="GO" id="GO:0009277">
    <property type="term" value="C:fungal-type cell wall"/>
    <property type="evidence" value="ECO:0007669"/>
    <property type="project" value="TreeGrafter"/>
</dbReference>
<proteinExistence type="inferred from homology"/>
<feature type="compositionally biased region" description="Low complexity" evidence="6">
    <location>
        <begin position="205"/>
        <end position="227"/>
    </location>
</feature>
<dbReference type="InterPro" id="IPR054508">
    <property type="entry name" value="PIR1-like_C"/>
</dbReference>
<evidence type="ECO:0000256" key="4">
    <source>
        <dbReference type="ARBA" id="ARBA00022729"/>
    </source>
</evidence>
<dbReference type="PANTHER" id="PTHR47254">
    <property type="entry name" value="CELL WALL MANNOPROTEIN CIS3-RELATED"/>
    <property type="match status" value="1"/>
</dbReference>
<dbReference type="Proteomes" id="UP000193144">
    <property type="component" value="Unassembled WGS sequence"/>
</dbReference>